<dbReference type="AlphaFoldDB" id="A0A2G6MTR1"/>
<evidence type="ECO:0000313" key="3">
    <source>
        <dbReference type="Proteomes" id="UP000231203"/>
    </source>
</evidence>
<comment type="caution">
    <text evidence="2">The sequence shown here is derived from an EMBL/GenBank/DDBJ whole genome shotgun (WGS) entry which is preliminary data.</text>
</comment>
<keyword evidence="1" id="KW-0812">Transmembrane</keyword>
<protein>
    <submittedName>
        <fullName evidence="2">Uncharacterized protein</fullName>
    </submittedName>
</protein>
<feature type="transmembrane region" description="Helical" evidence="1">
    <location>
        <begin position="73"/>
        <end position="97"/>
    </location>
</feature>
<evidence type="ECO:0000256" key="1">
    <source>
        <dbReference type="SAM" id="Phobius"/>
    </source>
</evidence>
<dbReference type="Proteomes" id="UP000231203">
    <property type="component" value="Unassembled WGS sequence"/>
</dbReference>
<accession>A0A2G6MTR1</accession>
<gene>
    <name evidence="2" type="ORF">CSA25_02410</name>
</gene>
<sequence>MIYPEENRDNREQKSVKAQNIKRLASLERSKGDVMDEIIRDAQKRDPEHKRQWVVLLDEALHLWDLVDQHLKGVGYVGILDIIHIVEYLYIIGNALYRKNEAVKLKKWVYKMLVDILEGRVVSMTDKWCRGNITSSIRLY</sequence>
<reference evidence="2 3" key="1">
    <citation type="submission" date="2017-10" db="EMBL/GenBank/DDBJ databases">
        <title>Novel microbial diversity and functional potential in the marine mammal oral microbiome.</title>
        <authorList>
            <person name="Dudek N.K."/>
            <person name="Sun C.L."/>
            <person name="Burstein D."/>
            <person name="Kantor R.S."/>
            <person name="Aliaga Goltsman D.S."/>
            <person name="Bik E.M."/>
            <person name="Thomas B.C."/>
            <person name="Banfield J.F."/>
            <person name="Relman D.A."/>
        </authorList>
    </citation>
    <scope>NUCLEOTIDE SEQUENCE [LARGE SCALE GENOMIC DNA]</scope>
    <source>
        <strain evidence="2">DOLJORAL78_47_202</strain>
    </source>
</reference>
<name>A0A2G6MTR1_9BACT</name>
<proteinExistence type="predicted"/>
<keyword evidence="1" id="KW-0472">Membrane</keyword>
<dbReference type="EMBL" id="PDTI01000022">
    <property type="protein sequence ID" value="PIE62999.1"/>
    <property type="molecule type" value="Genomic_DNA"/>
</dbReference>
<evidence type="ECO:0000313" key="2">
    <source>
        <dbReference type="EMBL" id="PIE62999.1"/>
    </source>
</evidence>
<organism evidence="2 3">
    <name type="scientific">Desulfobacter postgatei</name>
    <dbReference type="NCBI Taxonomy" id="2293"/>
    <lineage>
        <taxon>Bacteria</taxon>
        <taxon>Pseudomonadati</taxon>
        <taxon>Thermodesulfobacteriota</taxon>
        <taxon>Desulfobacteria</taxon>
        <taxon>Desulfobacterales</taxon>
        <taxon>Desulfobacteraceae</taxon>
        <taxon>Desulfobacter</taxon>
    </lineage>
</organism>
<keyword evidence="1" id="KW-1133">Transmembrane helix</keyword>